<dbReference type="RefSeq" id="WP_128784908.1">
    <property type="nucleotide sequence ID" value="NZ_JAKJSG010000029.1"/>
</dbReference>
<keyword evidence="2" id="KW-1185">Reference proteome</keyword>
<protein>
    <submittedName>
        <fullName evidence="1">YtxH domain-containing protein</fullName>
    </submittedName>
</protein>
<proteinExistence type="predicted"/>
<dbReference type="OrthoDB" id="5823330at2"/>
<dbReference type="Proteomes" id="UP000287563">
    <property type="component" value="Unassembled WGS sequence"/>
</dbReference>
<comment type="caution">
    <text evidence="1">The sequence shown here is derived from an EMBL/GenBank/DDBJ whole genome shotgun (WGS) entry which is preliminary data.</text>
</comment>
<sequence length="63" mass="7115">MLKYIMVALIGIGIYIGVSYKDQIEDAVNSRPMEEVQDMLETATDQVSEKASELTEQFEDLSK</sequence>
<evidence type="ECO:0000313" key="2">
    <source>
        <dbReference type="Proteomes" id="UP000287563"/>
    </source>
</evidence>
<evidence type="ECO:0000313" key="1">
    <source>
        <dbReference type="EMBL" id="RWX54638.1"/>
    </source>
</evidence>
<gene>
    <name evidence="1" type="ORF">EDI28_16265</name>
</gene>
<dbReference type="AlphaFoldDB" id="A0A444JNT5"/>
<reference evidence="1 2" key="1">
    <citation type="submission" date="2018-11" db="EMBL/GenBank/DDBJ databases">
        <title>Photobacterium sp. BEI247 sp. nov., a marine bacterium isolated from Yongle Blue Hole in the South China Sea.</title>
        <authorList>
            <person name="Wang X."/>
        </authorList>
    </citation>
    <scope>NUCLEOTIDE SEQUENCE [LARGE SCALE GENOMIC DNA]</scope>
    <source>
        <strain evidence="2">BEI247</strain>
    </source>
</reference>
<organism evidence="1 2">
    <name type="scientific">Photobacterium chitinilyticum</name>
    <dbReference type="NCBI Taxonomy" id="2485123"/>
    <lineage>
        <taxon>Bacteria</taxon>
        <taxon>Pseudomonadati</taxon>
        <taxon>Pseudomonadota</taxon>
        <taxon>Gammaproteobacteria</taxon>
        <taxon>Vibrionales</taxon>
        <taxon>Vibrionaceae</taxon>
        <taxon>Photobacterium</taxon>
    </lineage>
</organism>
<name>A0A444JNT5_9GAMM</name>
<dbReference type="EMBL" id="RJLM01000006">
    <property type="protein sequence ID" value="RWX54638.1"/>
    <property type="molecule type" value="Genomic_DNA"/>
</dbReference>
<accession>A0A444JNT5</accession>